<dbReference type="AlphaFoldDB" id="A0A427XEA0"/>
<organism evidence="2 3">
    <name type="scientific">Apiotrichum porosum</name>
    <dbReference type="NCBI Taxonomy" id="105984"/>
    <lineage>
        <taxon>Eukaryota</taxon>
        <taxon>Fungi</taxon>
        <taxon>Dikarya</taxon>
        <taxon>Basidiomycota</taxon>
        <taxon>Agaricomycotina</taxon>
        <taxon>Tremellomycetes</taxon>
        <taxon>Trichosporonales</taxon>
        <taxon>Trichosporonaceae</taxon>
        <taxon>Apiotrichum</taxon>
    </lineage>
</organism>
<keyword evidence="3" id="KW-1185">Reference proteome</keyword>
<reference evidence="2 3" key="1">
    <citation type="submission" date="2018-11" db="EMBL/GenBank/DDBJ databases">
        <title>Genome sequence of Apiotrichum porosum DSM 27194.</title>
        <authorList>
            <person name="Aliyu H."/>
            <person name="Gorte O."/>
            <person name="Ochsenreither K."/>
        </authorList>
    </citation>
    <scope>NUCLEOTIDE SEQUENCE [LARGE SCALE GENOMIC DNA]</scope>
    <source>
        <strain evidence="2 3">DSM 27194</strain>
    </source>
</reference>
<comment type="caution">
    <text evidence="2">The sequence shown here is derived from an EMBL/GenBank/DDBJ whole genome shotgun (WGS) entry which is preliminary data.</text>
</comment>
<protein>
    <submittedName>
        <fullName evidence="2">Uncharacterized protein</fullName>
    </submittedName>
</protein>
<feature type="region of interest" description="Disordered" evidence="1">
    <location>
        <begin position="25"/>
        <end position="90"/>
    </location>
</feature>
<sequence length="814" mass="92617">MSVMLNRRTAVAQHVLALTLRRHLSARPPPPHFNIPFPSSPTSENGRKPPPTPPLPSFPSLALHEDPEPPAPLDPSKDMSWLRVSASPKTPKYDKALEEIAAAAEETWRKLQGLPTRKPELAQEPEPVIEQAKQASLASPIAPRTWDPEVLGIPRDADREAELDQHDYTPAEREAKLAVMIADDEAQAKQAAKFKALEDKLTAILKGSNDPLDAVEEIVLYKPREPEPPSSSPQPEPAANTTAKDVEDTKDTQLDAPGAQPKRALGRNWHRPPDPNTPDYVPRTAPHLRIAPYEDGSIPLLWPDATVNDHLKTIRNTQPPDMACALFPSLLRLPFKGSVAQMHEYEMLLVDMIEYVTPPREEGNMAIATWMAQYPPQYSATMQLIIRWMEVARHLHSLGVLDSRMRQDHWPVGFFELVILAVLKPVPLSKHTQVVKGKRRERSNVWSRFRIWRPTAPTAAELFAFFEEMELEITPSMYTVMLWHMNLFELVNRSNSHRYAPEEQALSRACHTLSLYLLDPKNLELHLGNTGNSDALIRYNDERLLRITAGLKVLDFHERAYGRGLAVSQQWVKSLDALREWGYKSLKNYTEPRPRHRGPTKPEMMHLFMVIRDILLRAPDDSIRVEKHMLCGYDMADPFEVLNLMKNPKANIIIDEDGPTKSKTANRAISAILVAANERRLLSDVYRLMEWVKETRTRIPASTMMTAFLHVNTREDLMRMFALAKVIKVAPEYMPPELLVGIQKQARAKLDLAYNTDLWDNNRRKQELDAAENAPAPAGDARDAPARKATVVRSRIEHKLHYMFHEWFPQLDML</sequence>
<dbReference type="GeneID" id="39588210"/>
<dbReference type="RefSeq" id="XP_028472191.1">
    <property type="nucleotide sequence ID" value="XM_028619322.1"/>
</dbReference>
<evidence type="ECO:0000313" key="2">
    <source>
        <dbReference type="EMBL" id="RSH77044.1"/>
    </source>
</evidence>
<feature type="compositionally biased region" description="Pro residues" evidence="1">
    <location>
        <begin position="48"/>
        <end position="57"/>
    </location>
</feature>
<dbReference type="EMBL" id="RSCE01000018">
    <property type="protein sequence ID" value="RSH77044.1"/>
    <property type="molecule type" value="Genomic_DNA"/>
</dbReference>
<feature type="compositionally biased region" description="Basic and acidic residues" evidence="1">
    <location>
        <begin position="244"/>
        <end position="253"/>
    </location>
</feature>
<evidence type="ECO:0000256" key="1">
    <source>
        <dbReference type="SAM" id="MobiDB-lite"/>
    </source>
</evidence>
<proteinExistence type="predicted"/>
<dbReference type="Proteomes" id="UP000279236">
    <property type="component" value="Unassembled WGS sequence"/>
</dbReference>
<feature type="region of interest" description="Disordered" evidence="1">
    <location>
        <begin position="223"/>
        <end position="284"/>
    </location>
</feature>
<name>A0A427XEA0_9TREE</name>
<accession>A0A427XEA0</accession>
<gene>
    <name evidence="2" type="ORF">EHS24_003667</name>
</gene>
<evidence type="ECO:0000313" key="3">
    <source>
        <dbReference type="Proteomes" id="UP000279236"/>
    </source>
</evidence>